<name>A0A6A6R2S4_9PEZI</name>
<dbReference type="EMBL" id="MU004185">
    <property type="protein sequence ID" value="KAF2498210.1"/>
    <property type="molecule type" value="Genomic_DNA"/>
</dbReference>
<evidence type="ECO:0000313" key="3">
    <source>
        <dbReference type="Proteomes" id="UP000799750"/>
    </source>
</evidence>
<dbReference type="SUPFAM" id="SSF51735">
    <property type="entry name" value="NAD(P)-binding Rossmann-fold domains"/>
    <property type="match status" value="1"/>
</dbReference>
<evidence type="ECO:0000313" key="2">
    <source>
        <dbReference type="EMBL" id="KAF2498210.1"/>
    </source>
</evidence>
<proteinExistence type="predicted"/>
<dbReference type="Pfam" id="PF13460">
    <property type="entry name" value="NAD_binding_10"/>
    <property type="match status" value="1"/>
</dbReference>
<sequence length="244" mass="25989">MKLLVTGATGLVGTEVIRQALGISSITSVVALARREVKVPEQVASNADTTKLKTVIVEDWEKYTPEVKEAIKGADACLWLLAITPAKSKTYTFEEVRKVCSGYTVAGIREMSSVANKPFRFIYTSGAMTERDQTKKLMLLGEYRLMRGEVENQILAFASQSSGAVEAQVTKPGGIDGPGRALIVSAIAVASAALGVMPKVHVSEVAAAMLQQAEKGLEKDTLENADLVRLGQGVLGSGNEGYVK</sequence>
<protein>
    <recommendedName>
        <fullName evidence="1">NAD(P)-binding domain-containing protein</fullName>
    </recommendedName>
</protein>
<reference evidence="2" key="1">
    <citation type="journal article" date="2020" name="Stud. Mycol.">
        <title>101 Dothideomycetes genomes: a test case for predicting lifestyles and emergence of pathogens.</title>
        <authorList>
            <person name="Haridas S."/>
            <person name="Albert R."/>
            <person name="Binder M."/>
            <person name="Bloem J."/>
            <person name="Labutti K."/>
            <person name="Salamov A."/>
            <person name="Andreopoulos B."/>
            <person name="Baker S."/>
            <person name="Barry K."/>
            <person name="Bills G."/>
            <person name="Bluhm B."/>
            <person name="Cannon C."/>
            <person name="Castanera R."/>
            <person name="Culley D."/>
            <person name="Daum C."/>
            <person name="Ezra D."/>
            <person name="Gonzalez J."/>
            <person name="Henrissat B."/>
            <person name="Kuo A."/>
            <person name="Liang C."/>
            <person name="Lipzen A."/>
            <person name="Lutzoni F."/>
            <person name="Magnuson J."/>
            <person name="Mondo S."/>
            <person name="Nolan M."/>
            <person name="Ohm R."/>
            <person name="Pangilinan J."/>
            <person name="Park H.-J."/>
            <person name="Ramirez L."/>
            <person name="Alfaro M."/>
            <person name="Sun H."/>
            <person name="Tritt A."/>
            <person name="Yoshinaga Y."/>
            <person name="Zwiers L.-H."/>
            <person name="Turgeon B."/>
            <person name="Goodwin S."/>
            <person name="Spatafora J."/>
            <person name="Crous P."/>
            <person name="Grigoriev I."/>
        </authorList>
    </citation>
    <scope>NUCLEOTIDE SEQUENCE</scope>
    <source>
        <strain evidence="2">CBS 269.34</strain>
    </source>
</reference>
<dbReference type="OrthoDB" id="3535423at2759"/>
<keyword evidence="3" id="KW-1185">Reference proteome</keyword>
<dbReference type="InterPro" id="IPR016040">
    <property type="entry name" value="NAD(P)-bd_dom"/>
</dbReference>
<dbReference type="PANTHER" id="PTHR14097:SF9">
    <property type="entry name" value="EPIMERASE, PUTATIVE (AFU_ORTHOLOGUE AFUA_8G07320)-RELATED"/>
    <property type="match status" value="1"/>
</dbReference>
<dbReference type="PANTHER" id="PTHR14097">
    <property type="entry name" value="OXIDOREDUCTASE HTATIP2"/>
    <property type="match status" value="1"/>
</dbReference>
<feature type="domain" description="NAD(P)-binding" evidence="1">
    <location>
        <begin position="7"/>
        <end position="114"/>
    </location>
</feature>
<gene>
    <name evidence="2" type="ORF">BU16DRAFT_579387</name>
</gene>
<evidence type="ECO:0000259" key="1">
    <source>
        <dbReference type="Pfam" id="PF13460"/>
    </source>
</evidence>
<accession>A0A6A6R2S4</accession>
<dbReference type="Proteomes" id="UP000799750">
    <property type="component" value="Unassembled WGS sequence"/>
</dbReference>
<dbReference type="Gene3D" id="3.40.50.720">
    <property type="entry name" value="NAD(P)-binding Rossmann-like Domain"/>
    <property type="match status" value="1"/>
</dbReference>
<organism evidence="2 3">
    <name type="scientific">Lophium mytilinum</name>
    <dbReference type="NCBI Taxonomy" id="390894"/>
    <lineage>
        <taxon>Eukaryota</taxon>
        <taxon>Fungi</taxon>
        <taxon>Dikarya</taxon>
        <taxon>Ascomycota</taxon>
        <taxon>Pezizomycotina</taxon>
        <taxon>Dothideomycetes</taxon>
        <taxon>Pleosporomycetidae</taxon>
        <taxon>Mytilinidiales</taxon>
        <taxon>Mytilinidiaceae</taxon>
        <taxon>Lophium</taxon>
    </lineage>
</organism>
<dbReference type="AlphaFoldDB" id="A0A6A6R2S4"/>
<dbReference type="InterPro" id="IPR036291">
    <property type="entry name" value="NAD(P)-bd_dom_sf"/>
</dbReference>